<evidence type="ECO:0000313" key="2">
    <source>
        <dbReference type="Proteomes" id="UP000005222"/>
    </source>
</evidence>
<dbReference type="HOGENOM" id="CLU_1971331_0_0_1"/>
<organism evidence="1 2">
    <name type="scientific">Pichia sorbitophila (strain ATCC MYA-4447 / BCRC 22081 / CBS 7064 / NBRC 10061 / NRRL Y-12695)</name>
    <name type="common">Hybrid yeast</name>
    <dbReference type="NCBI Taxonomy" id="559304"/>
    <lineage>
        <taxon>Eukaryota</taxon>
        <taxon>Fungi</taxon>
        <taxon>Dikarya</taxon>
        <taxon>Ascomycota</taxon>
        <taxon>Saccharomycotina</taxon>
        <taxon>Pichiomycetes</taxon>
        <taxon>Debaryomycetaceae</taxon>
        <taxon>Millerozyma</taxon>
    </lineage>
</organism>
<dbReference type="AlphaFoldDB" id="G8YUW8"/>
<sequence>MFSPVSGNDCPSISTLKGFSESSRPLPEAVIISSLFISAIPRSSSLSHLQFISYPSSFDLCPPSGAAWFDSLDASIFISRSLCTRIWDSFAHLAPSSHRFGPPLGVRVCPHRKMASSLSASPRVPQL</sequence>
<dbReference type="Proteomes" id="UP000005222">
    <property type="component" value="Chromosome A"/>
</dbReference>
<evidence type="ECO:0000313" key="1">
    <source>
        <dbReference type="EMBL" id="CCE72651.1"/>
    </source>
</evidence>
<protein>
    <submittedName>
        <fullName evidence="1">Piso0_000241 protein</fullName>
    </submittedName>
</protein>
<name>G8YUW8_PICSO</name>
<dbReference type="EMBL" id="FO082059">
    <property type="protein sequence ID" value="CCE72651.1"/>
    <property type="molecule type" value="Genomic_DNA"/>
</dbReference>
<keyword evidence="2" id="KW-1185">Reference proteome</keyword>
<accession>G8YUW8</accession>
<reference evidence="1 2" key="1">
    <citation type="journal article" date="2012" name="G3 (Bethesda)">
        <title>Pichia sorbitophila, an interspecies yeast hybrid reveals early steps of genome resolution following polyploidization.</title>
        <authorList>
            <person name="Leh Louis V."/>
            <person name="Despons L."/>
            <person name="Friedrich A."/>
            <person name="Martin T."/>
            <person name="Durrens P."/>
            <person name="Casaregola S."/>
            <person name="Neuveglise C."/>
            <person name="Fairhead C."/>
            <person name="Marck C."/>
            <person name="Cruz J.A."/>
            <person name="Straub M.L."/>
            <person name="Kugler V."/>
            <person name="Sacerdot C."/>
            <person name="Uzunov Z."/>
            <person name="Thierry A."/>
            <person name="Weiss S."/>
            <person name="Bleykasten C."/>
            <person name="De Montigny J."/>
            <person name="Jacques N."/>
            <person name="Jung P."/>
            <person name="Lemaire M."/>
            <person name="Mallet S."/>
            <person name="Morel G."/>
            <person name="Richard G.F."/>
            <person name="Sarkar A."/>
            <person name="Savel G."/>
            <person name="Schacherer J."/>
            <person name="Seret M.L."/>
            <person name="Talla E."/>
            <person name="Samson G."/>
            <person name="Jubin C."/>
            <person name="Poulain J."/>
            <person name="Vacherie B."/>
            <person name="Barbe V."/>
            <person name="Pelletier E."/>
            <person name="Sherman D.J."/>
            <person name="Westhof E."/>
            <person name="Weissenbach J."/>
            <person name="Baret P.V."/>
            <person name="Wincker P."/>
            <person name="Gaillardin C."/>
            <person name="Dujon B."/>
            <person name="Souciet J.L."/>
        </authorList>
    </citation>
    <scope>NUCLEOTIDE SEQUENCE [LARGE SCALE GENOMIC DNA]</scope>
    <source>
        <strain evidence="2">ATCC MYA-4447 / BCRC 22081 / CBS 7064 / NBRC 10061 / NRRL Y-12695</strain>
    </source>
</reference>
<dbReference type="InParanoid" id="G8YUW8"/>
<gene>
    <name evidence="1" type="primary">Piso0_000241</name>
    <name evidence="1" type="ORF">GNLVRS01_PISO0A05016g</name>
</gene>
<proteinExistence type="predicted"/>